<feature type="domain" description="O-antigen ligase-related" evidence="6">
    <location>
        <begin position="207"/>
        <end position="366"/>
    </location>
</feature>
<evidence type="ECO:0000313" key="7">
    <source>
        <dbReference type="EMBL" id="PRY67382.1"/>
    </source>
</evidence>
<dbReference type="GO" id="GO:0016874">
    <property type="term" value="F:ligase activity"/>
    <property type="evidence" value="ECO:0007669"/>
    <property type="project" value="UniProtKB-KW"/>
</dbReference>
<dbReference type="Pfam" id="PF04932">
    <property type="entry name" value="Wzy_C"/>
    <property type="match status" value="1"/>
</dbReference>
<dbReference type="PANTHER" id="PTHR37422">
    <property type="entry name" value="TEICHURONIC ACID BIOSYNTHESIS PROTEIN TUAE"/>
    <property type="match status" value="1"/>
</dbReference>
<evidence type="ECO:0000256" key="5">
    <source>
        <dbReference type="SAM" id="Phobius"/>
    </source>
</evidence>
<evidence type="ECO:0000256" key="2">
    <source>
        <dbReference type="ARBA" id="ARBA00022692"/>
    </source>
</evidence>
<evidence type="ECO:0000256" key="3">
    <source>
        <dbReference type="ARBA" id="ARBA00022989"/>
    </source>
</evidence>
<feature type="transmembrane region" description="Helical" evidence="5">
    <location>
        <begin position="413"/>
        <end position="432"/>
    </location>
</feature>
<comment type="caution">
    <text evidence="7">The sequence shown here is derived from an EMBL/GenBank/DDBJ whole genome shotgun (WGS) entry which is preliminary data.</text>
</comment>
<keyword evidence="7" id="KW-0436">Ligase</keyword>
<evidence type="ECO:0000313" key="8">
    <source>
        <dbReference type="Proteomes" id="UP000239896"/>
    </source>
</evidence>
<dbReference type="GO" id="GO:0016020">
    <property type="term" value="C:membrane"/>
    <property type="evidence" value="ECO:0007669"/>
    <property type="project" value="UniProtKB-SubCell"/>
</dbReference>
<proteinExistence type="predicted"/>
<dbReference type="Proteomes" id="UP000239896">
    <property type="component" value="Unassembled WGS sequence"/>
</dbReference>
<accession>A0A2T0VB14</accession>
<dbReference type="InterPro" id="IPR007016">
    <property type="entry name" value="O-antigen_ligase-rel_domated"/>
</dbReference>
<feature type="transmembrane region" description="Helical" evidence="5">
    <location>
        <begin position="202"/>
        <end position="218"/>
    </location>
</feature>
<feature type="transmembrane region" description="Helical" evidence="5">
    <location>
        <begin position="224"/>
        <end position="242"/>
    </location>
</feature>
<keyword evidence="8" id="KW-1185">Reference proteome</keyword>
<sequence length="452" mass="49863">MRRPLSFLEPGGSSPCWPSPLWLCWLGVLSVALYAGLRLVAPGLGEQAGTLMALTGLFAVLRWGHGVRGSGALWLLLAVVVVQVVSWVAGYLHHPQWMTDNPQVDRLAKWFLFIGLAWWLGGSTRATLLAWGLGLAGLMLVVAFPEGSLQQWQRGLQGMRVDFDIRNAQHTSMFFATGLLGLVCFAGRCWRGHGALVWMRRLLWSVAIVMCGVGIVVTQTRAVWLAMLVVLPLLPALAWWGAERRLPRKAWLGLAAAALVIVVGSLAFHDTVAKRLDAENRIIAQAMEGDWKSIPYSSVGNRLLTWRASLDWIAERPLVGWGEEGRSLVIEHTDWLPDVTRNNYGHLHNTFLELLVSYGVLGLAVVLALIAWIGLGTWQAWRAGVMPGDMALFGVGFFVFYAIVSQFESYGTFWTGAYVQNLVAGGLVTHIWRWQVASGRRVFDWRGASAGA</sequence>
<feature type="transmembrane region" description="Helical" evidence="5">
    <location>
        <begin position="168"/>
        <end position="190"/>
    </location>
</feature>
<feature type="transmembrane region" description="Helical" evidence="5">
    <location>
        <begin position="355"/>
        <end position="378"/>
    </location>
</feature>
<evidence type="ECO:0000256" key="1">
    <source>
        <dbReference type="ARBA" id="ARBA00004141"/>
    </source>
</evidence>
<name>A0A2T0VB14_9GAMM</name>
<comment type="subcellular location">
    <subcellularLocation>
        <location evidence="1">Membrane</location>
        <topology evidence="1">Multi-pass membrane protein</topology>
    </subcellularLocation>
</comment>
<feature type="transmembrane region" description="Helical" evidence="5">
    <location>
        <begin position="21"/>
        <end position="41"/>
    </location>
</feature>
<evidence type="ECO:0000259" key="6">
    <source>
        <dbReference type="Pfam" id="PF04932"/>
    </source>
</evidence>
<keyword evidence="4 5" id="KW-0472">Membrane</keyword>
<protein>
    <submittedName>
        <fullName evidence="7">O-antigen ligase</fullName>
    </submittedName>
</protein>
<feature type="transmembrane region" description="Helical" evidence="5">
    <location>
        <begin position="71"/>
        <end position="92"/>
    </location>
</feature>
<feature type="transmembrane region" description="Helical" evidence="5">
    <location>
        <begin position="104"/>
        <end position="121"/>
    </location>
</feature>
<keyword evidence="2 5" id="KW-0812">Transmembrane</keyword>
<dbReference type="InterPro" id="IPR051533">
    <property type="entry name" value="WaaL-like"/>
</dbReference>
<feature type="transmembrane region" description="Helical" evidence="5">
    <location>
        <begin position="390"/>
        <end position="407"/>
    </location>
</feature>
<dbReference type="PANTHER" id="PTHR37422:SF13">
    <property type="entry name" value="LIPOPOLYSACCHARIDE BIOSYNTHESIS PROTEIN PA4999-RELATED"/>
    <property type="match status" value="1"/>
</dbReference>
<dbReference type="EMBL" id="PVTM01000021">
    <property type="protein sequence ID" value="PRY67382.1"/>
    <property type="molecule type" value="Genomic_DNA"/>
</dbReference>
<feature type="transmembrane region" description="Helical" evidence="5">
    <location>
        <begin position="249"/>
        <end position="268"/>
    </location>
</feature>
<organism evidence="7 8">
    <name type="scientific">Halomonas ventosae</name>
    <dbReference type="NCBI Taxonomy" id="229007"/>
    <lineage>
        <taxon>Bacteria</taxon>
        <taxon>Pseudomonadati</taxon>
        <taxon>Pseudomonadota</taxon>
        <taxon>Gammaproteobacteria</taxon>
        <taxon>Oceanospirillales</taxon>
        <taxon>Halomonadaceae</taxon>
        <taxon>Halomonas</taxon>
    </lineage>
</organism>
<feature type="transmembrane region" description="Helical" evidence="5">
    <location>
        <begin position="47"/>
        <end position="64"/>
    </location>
</feature>
<reference evidence="7 8" key="1">
    <citation type="submission" date="2018-03" db="EMBL/GenBank/DDBJ databases">
        <title>Comparative analysis of microorganisms from saline springs in Andes Mountain Range, Colombia.</title>
        <authorList>
            <person name="Rubin E."/>
        </authorList>
    </citation>
    <scope>NUCLEOTIDE SEQUENCE [LARGE SCALE GENOMIC DNA]</scope>
    <source>
        <strain evidence="7 8">USBA 854</strain>
    </source>
</reference>
<dbReference type="AlphaFoldDB" id="A0A2T0VB14"/>
<evidence type="ECO:0000256" key="4">
    <source>
        <dbReference type="ARBA" id="ARBA00023136"/>
    </source>
</evidence>
<keyword evidence="3 5" id="KW-1133">Transmembrane helix</keyword>
<gene>
    <name evidence="7" type="ORF">BCL64_12122</name>
</gene>